<dbReference type="InterPro" id="IPR050824">
    <property type="entry name" value="Thiol_disulfide_DsbA"/>
</dbReference>
<dbReference type="CDD" id="cd03019">
    <property type="entry name" value="DsbA_DsbA"/>
    <property type="match status" value="1"/>
</dbReference>
<dbReference type="PANTHER" id="PTHR35891">
    <property type="entry name" value="THIOL:DISULFIDE INTERCHANGE PROTEIN DSBA"/>
    <property type="match status" value="1"/>
</dbReference>
<keyword evidence="5" id="KW-0676">Redox-active center</keyword>
<dbReference type="EMBL" id="MUHY01000002">
    <property type="protein sequence ID" value="PSB91725.1"/>
    <property type="molecule type" value="Genomic_DNA"/>
</dbReference>
<dbReference type="Pfam" id="PF01323">
    <property type="entry name" value="DSBA"/>
    <property type="match status" value="1"/>
</dbReference>
<dbReference type="InterPro" id="IPR023205">
    <property type="entry name" value="DsbA/DsbL"/>
</dbReference>
<keyword evidence="8" id="KW-1185">Reference proteome</keyword>
<sequence length="245" mass="27925">MSHNCIEAIIETPLHSLLMKKILGFVLFSLIFVTTTARSVSLTTTEVGTNYTKLSIPQITNSPGKIEVTEFFFYACKHCHLLNPLIDQWAKKQKKDVVVKHIPVTFEARFEPHAIMYYALSALGRDTDLTPKIFNAIHIEKNYLLTAEAQANYLNKFGIDKKNFLNVYNAFSTKNQVNQAKKIAYDYKVDSTPAIVIQGKYLLSPDKTAELLEKTGKYPKNEQELLSAMLYTADVIIRQIREKKL</sequence>
<evidence type="ECO:0000256" key="3">
    <source>
        <dbReference type="ARBA" id="ARBA00022729"/>
    </source>
</evidence>
<dbReference type="Gene3D" id="3.40.30.10">
    <property type="entry name" value="Glutaredoxin"/>
    <property type="match status" value="1"/>
</dbReference>
<dbReference type="InterPro" id="IPR001853">
    <property type="entry name" value="DSBA-like_thioredoxin_dom"/>
</dbReference>
<dbReference type="Proteomes" id="UP000242660">
    <property type="component" value="Unassembled WGS sequence"/>
</dbReference>
<protein>
    <recommendedName>
        <fullName evidence="2">Thiol:disulfide interchange protein DsbA</fullName>
    </recommendedName>
</protein>
<name>A0ABX5FDA7_9BURK</name>
<keyword evidence="4" id="KW-1015">Disulfide bond</keyword>
<proteinExistence type="inferred from homology"/>
<comment type="caution">
    <text evidence="7">The sequence shown here is derived from an EMBL/GenBank/DDBJ whole genome shotgun (WGS) entry which is preliminary data.</text>
</comment>
<evidence type="ECO:0000256" key="5">
    <source>
        <dbReference type="ARBA" id="ARBA00023284"/>
    </source>
</evidence>
<evidence type="ECO:0000256" key="2">
    <source>
        <dbReference type="ARBA" id="ARBA00013831"/>
    </source>
</evidence>
<evidence type="ECO:0000313" key="8">
    <source>
        <dbReference type="Proteomes" id="UP000242660"/>
    </source>
</evidence>
<evidence type="ECO:0000256" key="1">
    <source>
        <dbReference type="ARBA" id="ARBA00005791"/>
    </source>
</evidence>
<dbReference type="PANTHER" id="PTHR35891:SF3">
    <property type="entry name" value="THIOL:DISULFIDE INTERCHANGE PROTEIN DSBL"/>
    <property type="match status" value="1"/>
</dbReference>
<evidence type="ECO:0000259" key="6">
    <source>
        <dbReference type="Pfam" id="PF01323"/>
    </source>
</evidence>
<evidence type="ECO:0000256" key="4">
    <source>
        <dbReference type="ARBA" id="ARBA00023157"/>
    </source>
</evidence>
<evidence type="ECO:0000313" key="7">
    <source>
        <dbReference type="EMBL" id="PSB91725.1"/>
    </source>
</evidence>
<reference evidence="7 8" key="1">
    <citation type="journal article" date="2017" name="Front. Microbiol.">
        <title>Genome of Ca. Pandoraea novymonadis, an Endosymbiotic Bacterium of the Trypanosomatid Novymonas esmeraldas.</title>
        <authorList>
            <person name="Kostygov A.Y."/>
            <person name="Butenko A."/>
            <person name="Nenarokova A."/>
            <person name="Tashyreva D."/>
            <person name="Flegontov P."/>
            <person name="Lukes J."/>
            <person name="Yurchenko V."/>
        </authorList>
    </citation>
    <scope>NUCLEOTIDE SEQUENCE [LARGE SCALE GENOMIC DNA]</scope>
    <source>
        <strain evidence="7 8">E262</strain>
    </source>
</reference>
<keyword evidence="3" id="KW-0732">Signal</keyword>
<accession>A0ABX5FDA7</accession>
<feature type="domain" description="DSBA-like thioredoxin" evidence="6">
    <location>
        <begin position="68"/>
        <end position="207"/>
    </location>
</feature>
<organism evidence="7 8">
    <name type="scientific">Candidatus Pandoraea novymonadis</name>
    <dbReference type="NCBI Taxonomy" id="1808959"/>
    <lineage>
        <taxon>Bacteria</taxon>
        <taxon>Pseudomonadati</taxon>
        <taxon>Pseudomonadota</taxon>
        <taxon>Betaproteobacteria</taxon>
        <taxon>Burkholderiales</taxon>
        <taxon>Burkholderiaceae</taxon>
        <taxon>Pandoraea</taxon>
    </lineage>
</organism>
<dbReference type="InterPro" id="IPR036249">
    <property type="entry name" value="Thioredoxin-like_sf"/>
</dbReference>
<dbReference type="SUPFAM" id="SSF52833">
    <property type="entry name" value="Thioredoxin-like"/>
    <property type="match status" value="1"/>
</dbReference>
<comment type="similarity">
    <text evidence="1">Belongs to the thioredoxin family. DsbA subfamily.</text>
</comment>
<gene>
    <name evidence="7" type="primary">dsbA</name>
    <name evidence="7" type="ORF">BZL35_00767</name>
</gene>